<name>A0A0B7GTC2_TREPH</name>
<evidence type="ECO:0000313" key="4">
    <source>
        <dbReference type="Proteomes" id="UP000323594"/>
    </source>
</evidence>
<dbReference type="GeneID" id="57754178"/>
<reference evidence="1" key="1">
    <citation type="submission" date="2015-01" db="EMBL/GenBank/DDBJ databases">
        <authorList>
            <person name="Xiang T."/>
            <person name="Song Y."/>
            <person name="Huang L."/>
            <person name="Wang B."/>
            <person name="Wu P."/>
        </authorList>
    </citation>
    <scope>NUCLEOTIDE SEQUENCE [LARGE SCALE GENOMIC DNA]</scope>
    <source>
        <strain evidence="1">V1</strain>
    </source>
</reference>
<keyword evidence="3" id="KW-1185">Reference proteome</keyword>
<dbReference type="EMBL" id="CP042817">
    <property type="protein sequence ID" value="QEJ97293.1"/>
    <property type="molecule type" value="Genomic_DNA"/>
</dbReference>
<sequence>MDAMKILRPLFEKGDLKQSIALAAVEHQDLETVQHEGLNFITASILADVPTIKKMDLIKKTGALFGSKDYCDLLNQKVFTIHPAKRDILREQKVLLTDESIKPHYAWYNIFDIAFPWLPLSIFEDFVVYLHDDKGLVLDKETVNLVKENFTNSKRYSERELETCFNSSLFRDPE</sequence>
<gene>
    <name evidence="2" type="ORF">FUT82_04350</name>
    <name evidence="1" type="ORF">TPHV1_200023</name>
</gene>
<organism evidence="1 3">
    <name type="scientific">Treponema phagedenis</name>
    <dbReference type="NCBI Taxonomy" id="162"/>
    <lineage>
        <taxon>Bacteria</taxon>
        <taxon>Pseudomonadati</taxon>
        <taxon>Spirochaetota</taxon>
        <taxon>Spirochaetia</taxon>
        <taxon>Spirochaetales</taxon>
        <taxon>Treponemataceae</taxon>
        <taxon>Treponema</taxon>
    </lineage>
</organism>
<evidence type="ECO:0000313" key="1">
    <source>
        <dbReference type="EMBL" id="CEM61733.1"/>
    </source>
</evidence>
<protein>
    <submittedName>
        <fullName evidence="1">Uncharacterized protein</fullName>
    </submittedName>
</protein>
<dbReference type="Proteomes" id="UP000323594">
    <property type="component" value="Chromosome"/>
</dbReference>
<dbReference type="AlphaFoldDB" id="A0A0B7GTC2"/>
<evidence type="ECO:0000313" key="3">
    <source>
        <dbReference type="Proteomes" id="UP000042527"/>
    </source>
</evidence>
<evidence type="ECO:0000313" key="2">
    <source>
        <dbReference type="EMBL" id="QEJ97293.1"/>
    </source>
</evidence>
<reference evidence="3" key="2">
    <citation type="submission" date="2015-01" db="EMBL/GenBank/DDBJ databases">
        <authorList>
            <person name="Manzoor Shahid"/>
            <person name="Zubair Saima"/>
        </authorList>
    </citation>
    <scope>NUCLEOTIDE SEQUENCE [LARGE SCALE GENOMIC DNA]</scope>
    <source>
        <strain evidence="3">V1</strain>
    </source>
</reference>
<reference evidence="2 4" key="3">
    <citation type="submission" date="2019-08" db="EMBL/GenBank/DDBJ databases">
        <authorList>
            <person name="Kuhnert P."/>
        </authorList>
    </citation>
    <scope>NUCLEOTIDE SEQUENCE [LARGE SCALE GENOMIC DNA]</scope>
    <source>
        <strain evidence="2 4">B36.5</strain>
    </source>
</reference>
<dbReference type="EMBL" id="CDNC01000013">
    <property type="protein sequence ID" value="CEM61733.1"/>
    <property type="molecule type" value="Genomic_DNA"/>
</dbReference>
<dbReference type="OrthoDB" id="362040at2"/>
<dbReference type="Proteomes" id="UP000042527">
    <property type="component" value="Unassembled WGS sequence"/>
</dbReference>
<accession>A0A0B7GTC2</accession>
<dbReference type="RefSeq" id="WP_024753126.1">
    <property type="nucleotide sequence ID" value="NZ_CDNC01000013.1"/>
</dbReference>
<proteinExistence type="predicted"/>